<organism evidence="1 2">
    <name type="scientific">Candidatus Onthenecus intestinigallinarum</name>
    <dbReference type="NCBI Taxonomy" id="2840875"/>
    <lineage>
        <taxon>Bacteria</taxon>
        <taxon>Bacillati</taxon>
        <taxon>Bacillota</taxon>
        <taxon>Clostridia</taxon>
        <taxon>Eubacteriales</taxon>
        <taxon>Candidatus Onthenecus</taxon>
    </lineage>
</organism>
<dbReference type="GO" id="GO:0009236">
    <property type="term" value="P:cobalamin biosynthetic process"/>
    <property type="evidence" value="ECO:0007669"/>
    <property type="project" value="InterPro"/>
</dbReference>
<reference evidence="1" key="2">
    <citation type="journal article" date="2021" name="PeerJ">
        <title>Extensive microbial diversity within the chicken gut microbiome revealed by metagenomics and culture.</title>
        <authorList>
            <person name="Gilroy R."/>
            <person name="Ravi A."/>
            <person name="Getino M."/>
            <person name="Pursley I."/>
            <person name="Horton D.L."/>
            <person name="Alikhan N.F."/>
            <person name="Baker D."/>
            <person name="Gharbi K."/>
            <person name="Hall N."/>
            <person name="Watson M."/>
            <person name="Adriaenssens E.M."/>
            <person name="Foster-Nyarko E."/>
            <person name="Jarju S."/>
            <person name="Secka A."/>
            <person name="Antonio M."/>
            <person name="Oren A."/>
            <person name="Chaudhuri R.R."/>
            <person name="La Ragione R."/>
            <person name="Hildebrand F."/>
            <person name="Pallen M.J."/>
        </authorList>
    </citation>
    <scope>NUCLEOTIDE SEQUENCE</scope>
    <source>
        <strain evidence="1">ChiSxjej2B14-6234</strain>
    </source>
</reference>
<comment type="caution">
    <text evidence="1">The sequence shown here is derived from an EMBL/GenBank/DDBJ whole genome shotgun (WGS) entry which is preliminary data.</text>
</comment>
<evidence type="ECO:0000313" key="2">
    <source>
        <dbReference type="Proteomes" id="UP000886887"/>
    </source>
</evidence>
<dbReference type="EMBL" id="DVFJ01000006">
    <property type="protein sequence ID" value="HIQ70902.1"/>
    <property type="molecule type" value="Genomic_DNA"/>
</dbReference>
<name>A0A9D0Z845_9FIRM</name>
<dbReference type="InterPro" id="IPR027417">
    <property type="entry name" value="P-loop_NTPase"/>
</dbReference>
<dbReference type="PANTHER" id="PTHR46638:SF1">
    <property type="entry name" value="CORRINOID ADENOSYLTRANSFERASE"/>
    <property type="match status" value="1"/>
</dbReference>
<dbReference type="GO" id="GO:0008817">
    <property type="term" value="F:corrinoid adenosyltransferase activity"/>
    <property type="evidence" value="ECO:0007669"/>
    <property type="project" value="InterPro"/>
</dbReference>
<proteinExistence type="predicted"/>
<reference evidence="1" key="1">
    <citation type="submission" date="2020-10" db="EMBL/GenBank/DDBJ databases">
        <authorList>
            <person name="Gilroy R."/>
        </authorList>
    </citation>
    <scope>NUCLEOTIDE SEQUENCE</scope>
    <source>
        <strain evidence="1">ChiSxjej2B14-6234</strain>
    </source>
</reference>
<evidence type="ECO:0000313" key="1">
    <source>
        <dbReference type="EMBL" id="HIQ70902.1"/>
    </source>
</evidence>
<dbReference type="PIRSF" id="PIRSF015617">
    <property type="entry name" value="Adensltrnsf_CobA"/>
    <property type="match status" value="1"/>
</dbReference>
<dbReference type="Gene3D" id="3.40.50.300">
    <property type="entry name" value="P-loop containing nucleotide triphosphate hydrolases"/>
    <property type="match status" value="1"/>
</dbReference>
<dbReference type="PANTHER" id="PTHR46638">
    <property type="entry name" value="CORRINOID ADENOSYLTRANSFERASE"/>
    <property type="match status" value="1"/>
</dbReference>
<gene>
    <name evidence="1" type="ORF">IAB73_01670</name>
</gene>
<dbReference type="GO" id="GO:0005524">
    <property type="term" value="F:ATP binding"/>
    <property type="evidence" value="ECO:0007669"/>
    <property type="project" value="InterPro"/>
</dbReference>
<protein>
    <submittedName>
        <fullName evidence="1">Cob(I)yrinic acid a,c-diamide adenosyltransferase</fullName>
    </submittedName>
</protein>
<dbReference type="Pfam" id="PF02572">
    <property type="entry name" value="CobA_CobO_BtuR"/>
    <property type="match status" value="1"/>
</dbReference>
<dbReference type="InterPro" id="IPR003724">
    <property type="entry name" value="CblAdoTrfase_CobA"/>
</dbReference>
<accession>A0A9D0Z845</accession>
<dbReference type="SUPFAM" id="SSF52540">
    <property type="entry name" value="P-loop containing nucleoside triphosphate hydrolases"/>
    <property type="match status" value="1"/>
</dbReference>
<sequence>MQQGLIHVYYGDGKGKTTAAMGLALRALGAQMQVTVMQFLKNRPSGEVEMLRRCGATVLRGQANDKFVFQMDEAERAQTARIHEDNFRAATHSGCDLLVLDEALSAVSVGVFSQEALLEFLRGKPSNMEVVITGHAPLPDVVALADYVTHMACERHPYQRGVQARRGIEY</sequence>
<dbReference type="AlphaFoldDB" id="A0A9D0Z845"/>
<dbReference type="Proteomes" id="UP000886887">
    <property type="component" value="Unassembled WGS sequence"/>
</dbReference>